<feature type="domain" description="DUF4220" evidence="2">
    <location>
        <begin position="62"/>
        <end position="417"/>
    </location>
</feature>
<name>A0A9W8CDN5_9POAL</name>
<dbReference type="PANTHER" id="PTHR31325">
    <property type="entry name" value="OS01G0798800 PROTEIN-RELATED"/>
    <property type="match status" value="1"/>
</dbReference>
<sequence length="680" mass="77899">MASPSTIPSPPGDCINSTQDHTTRVEIFVLVGVVGMLLLHVLGSLRRQTSHGLLHATVSGIDTLAYPLVTYTIGWMNSSDCFYYDFAVWAVCLLLLLGNTDSLTVCRLNDIDNWKGIYLKHLFKGFMVVFIVLALALYDYTDEKHDRAYLWPPVFAILFVGVLKSYVRIASMRMVSKAYRIKNVKLIDEYMRRQKNLSMDPVTMEGCQYLVAGEKYCIKQAWNKVTTVEQIWRYEGSEKLKDVCLSMALSKMLNRRFAGFKLPEAKLEKTDELVFQALLAGDKPHERVFRVIDEELVFVHDFYYTRYFYLQQKGRYLVLFLPLTMFALCSWLTYRLVKHRDHNLGSTIFVTAVLVFVEAYQLYLYLASGWFKVALIQSYVSMPCLKSWCFLELIRGILLKLRAFRPWRYKLGQYCFLGEHRRKSRLRNCFHYATLRLVDKAQKWGRKSSVKLSENAKKTITDSLLAARSSNGGLLTTGVTSLLNNGIHDRLSWACDPSAEVGGVTRIILVWHIATTLCFQKLQDKQQRKQDAVQTADALSKYCLYLLTFAPELLPDVSSVLESQLILDQASEEANQLLKKEKKLDKRCSLLMNNRGHEAPLLRDSTKLARQLQDIEEPALRWKVLSEFWAEMMLYISPSDDARAHLESLAKGGEFITQLWALLTHAGMLERAPAGPKALV</sequence>
<feature type="transmembrane region" description="Helical" evidence="1">
    <location>
        <begin position="52"/>
        <end position="76"/>
    </location>
</feature>
<accession>A0A9W8CDN5</accession>
<dbReference type="Pfam" id="PF13968">
    <property type="entry name" value="DUF4220"/>
    <property type="match status" value="1"/>
</dbReference>
<dbReference type="AlphaFoldDB" id="A0A9W8CDN5"/>
<feature type="transmembrane region" description="Helical" evidence="1">
    <location>
        <begin position="316"/>
        <end position="334"/>
    </location>
</feature>
<dbReference type="InterPro" id="IPR025315">
    <property type="entry name" value="DUF4220"/>
</dbReference>
<evidence type="ECO:0000313" key="3">
    <source>
        <dbReference type="EMBL" id="KAJ1253916.1"/>
    </source>
</evidence>
<gene>
    <name evidence="3" type="ORF">BS78_K152500</name>
</gene>
<keyword evidence="1" id="KW-0472">Membrane</keyword>
<keyword evidence="1" id="KW-0812">Transmembrane</keyword>
<keyword evidence="4" id="KW-1185">Reference proteome</keyword>
<feature type="transmembrane region" description="Helical" evidence="1">
    <location>
        <begin position="346"/>
        <end position="366"/>
    </location>
</feature>
<dbReference type="Proteomes" id="UP001164776">
    <property type="component" value="Unassembled WGS sequence"/>
</dbReference>
<evidence type="ECO:0000259" key="2">
    <source>
        <dbReference type="Pfam" id="PF13968"/>
    </source>
</evidence>
<feature type="transmembrane region" description="Helical" evidence="1">
    <location>
        <begin position="121"/>
        <end position="138"/>
    </location>
</feature>
<proteinExistence type="predicted"/>
<reference evidence="3 4" key="1">
    <citation type="submission" date="2022-10" db="EMBL/GenBank/DDBJ databases">
        <title>WGS assembly of Paspalum vaginatum 540-79.</title>
        <authorList>
            <person name="Sun G."/>
            <person name="Wase N."/>
            <person name="Shu S."/>
            <person name="Jenkins J."/>
            <person name="Zhou B."/>
            <person name="Torres-Rodriguez J."/>
            <person name="Chen C."/>
            <person name="Sandor L."/>
            <person name="Plott C."/>
            <person name="Yoshinga Y."/>
            <person name="Daum C."/>
            <person name="Qi P."/>
            <person name="Barry K."/>
            <person name="Lipzen A."/>
            <person name="Berry L."/>
            <person name="Pedersen C."/>
            <person name="Gottilla T."/>
            <person name="Foltz A."/>
            <person name="Yu H."/>
            <person name="O'Malley R."/>
            <person name="Zhang C."/>
            <person name="Devos K."/>
            <person name="Sigmon B."/>
            <person name="Yu B."/>
            <person name="Obata T."/>
            <person name="Schmutz J."/>
            <person name="Schnable J."/>
        </authorList>
    </citation>
    <scope>NUCLEOTIDE SEQUENCE [LARGE SCALE GENOMIC DNA]</scope>
    <source>
        <strain evidence="4">cv. 540-79</strain>
    </source>
</reference>
<protein>
    <recommendedName>
        <fullName evidence="2">DUF4220 domain-containing protein</fullName>
    </recommendedName>
</protein>
<feature type="transmembrane region" description="Helical" evidence="1">
    <location>
        <begin position="82"/>
        <end position="100"/>
    </location>
</feature>
<dbReference type="OrthoDB" id="1559504at2759"/>
<evidence type="ECO:0000256" key="1">
    <source>
        <dbReference type="SAM" id="Phobius"/>
    </source>
</evidence>
<feature type="transmembrane region" description="Helical" evidence="1">
    <location>
        <begin position="27"/>
        <end position="45"/>
    </location>
</feature>
<dbReference type="Pfam" id="PF04578">
    <property type="entry name" value="DUF594"/>
    <property type="match status" value="1"/>
</dbReference>
<keyword evidence="1" id="KW-1133">Transmembrane helix</keyword>
<organism evidence="3 4">
    <name type="scientific">Paspalum vaginatum</name>
    <name type="common">seashore paspalum</name>
    <dbReference type="NCBI Taxonomy" id="158149"/>
    <lineage>
        <taxon>Eukaryota</taxon>
        <taxon>Viridiplantae</taxon>
        <taxon>Streptophyta</taxon>
        <taxon>Embryophyta</taxon>
        <taxon>Tracheophyta</taxon>
        <taxon>Spermatophyta</taxon>
        <taxon>Magnoliopsida</taxon>
        <taxon>Liliopsida</taxon>
        <taxon>Poales</taxon>
        <taxon>Poaceae</taxon>
        <taxon>PACMAD clade</taxon>
        <taxon>Panicoideae</taxon>
        <taxon>Andropogonodae</taxon>
        <taxon>Paspaleae</taxon>
        <taxon>Paspalinae</taxon>
        <taxon>Paspalum</taxon>
    </lineage>
</organism>
<feature type="transmembrane region" description="Helical" evidence="1">
    <location>
        <begin position="150"/>
        <end position="167"/>
    </location>
</feature>
<comment type="caution">
    <text evidence="3">The sequence shown here is derived from an EMBL/GenBank/DDBJ whole genome shotgun (WGS) entry which is preliminary data.</text>
</comment>
<dbReference type="InterPro" id="IPR007658">
    <property type="entry name" value="DUF594"/>
</dbReference>
<evidence type="ECO:0000313" key="4">
    <source>
        <dbReference type="Proteomes" id="UP001164776"/>
    </source>
</evidence>
<dbReference type="EMBL" id="MU630502">
    <property type="protein sequence ID" value="KAJ1253916.1"/>
    <property type="molecule type" value="Genomic_DNA"/>
</dbReference>